<dbReference type="OrthoDB" id="2871129at2"/>
<gene>
    <name evidence="2" type="ORF">HHT355_1050</name>
</gene>
<keyword evidence="3" id="KW-1185">Reference proteome</keyword>
<evidence type="ECO:0000313" key="3">
    <source>
        <dbReference type="Proteomes" id="UP000236497"/>
    </source>
</evidence>
<evidence type="ECO:0000256" key="1">
    <source>
        <dbReference type="SAM" id="MobiDB-lite"/>
    </source>
</evidence>
<evidence type="ECO:0000313" key="2">
    <source>
        <dbReference type="EMBL" id="CRZ34252.1"/>
    </source>
</evidence>
<dbReference type="RefSeq" id="WP_146039171.1">
    <property type="nucleotide sequence ID" value="NZ_CVTD020000015.1"/>
</dbReference>
<dbReference type="AlphaFoldDB" id="A0A0H5SFJ7"/>
<feature type="region of interest" description="Disordered" evidence="1">
    <location>
        <begin position="47"/>
        <end position="105"/>
    </location>
</feature>
<name>A0A0H5SFJ7_HERHM</name>
<protein>
    <submittedName>
        <fullName evidence="2">Uncharacterized protein</fullName>
    </submittedName>
</protein>
<proteinExistence type="predicted"/>
<accession>A0A0H5SFJ7</accession>
<feature type="compositionally biased region" description="Basic and acidic residues" evidence="1">
    <location>
        <begin position="93"/>
        <end position="105"/>
    </location>
</feature>
<dbReference type="PROSITE" id="PS51257">
    <property type="entry name" value="PROKAR_LIPOPROTEIN"/>
    <property type="match status" value="1"/>
</dbReference>
<feature type="compositionally biased region" description="Polar residues" evidence="1">
    <location>
        <begin position="47"/>
        <end position="62"/>
    </location>
</feature>
<reference evidence="2 3" key="1">
    <citation type="submission" date="2015-06" db="EMBL/GenBank/DDBJ databases">
        <authorList>
            <person name="Wibberg Daniel"/>
        </authorList>
    </citation>
    <scope>NUCLEOTIDE SEQUENCE [LARGE SCALE GENOMIC DNA]</scope>
    <source>
        <strain evidence="2 3">T3/55T</strain>
    </source>
</reference>
<organism evidence="2 3">
    <name type="scientific">Herbinix hemicellulosilytica</name>
    <dbReference type="NCBI Taxonomy" id="1564487"/>
    <lineage>
        <taxon>Bacteria</taxon>
        <taxon>Bacillati</taxon>
        <taxon>Bacillota</taxon>
        <taxon>Clostridia</taxon>
        <taxon>Lachnospirales</taxon>
        <taxon>Lachnospiraceae</taxon>
        <taxon>Herbinix</taxon>
    </lineage>
</organism>
<dbReference type="EMBL" id="CVTD020000015">
    <property type="protein sequence ID" value="CRZ34252.1"/>
    <property type="molecule type" value="Genomic_DNA"/>
</dbReference>
<dbReference type="Proteomes" id="UP000236497">
    <property type="component" value="Unassembled WGS sequence"/>
</dbReference>
<sequence>MMKFAKILFITLIAAVIFYGCKKDEGKTVIPDKVNKDIISEEAANNELGNNTGLNDNITENADNPEDDNTLNNEDKKPNISETADEISSADKNGNKTKKEDYGKNESFELEPAKLTVEIEGTTEEIDAVSYTSPLGYRIIFDSERFNLSREKDGSDKFTANNQDSDGYPDVYININILPEMPNSDTITTDGKDAAEYVGEVSIGSYTAGHYKYKSGNNWNSIIKDYYIINQDDKNFIIECGYFLEAQEGYGARIEAMLKTIKVSGTVN</sequence>